<protein>
    <recommendedName>
        <fullName evidence="9">tRNA-dihydrouridine synthase</fullName>
    </recommendedName>
</protein>
<dbReference type="GO" id="GO:0050660">
    <property type="term" value="F:flavin adenine dinucleotide binding"/>
    <property type="evidence" value="ECO:0007669"/>
    <property type="project" value="InterPro"/>
</dbReference>
<dbReference type="InterPro" id="IPR014720">
    <property type="entry name" value="dsRBD_dom"/>
</dbReference>
<dbReference type="CDD" id="cd02801">
    <property type="entry name" value="DUS_like_FMN"/>
    <property type="match status" value="1"/>
</dbReference>
<dbReference type="InterPro" id="IPR018517">
    <property type="entry name" value="tRNA_hU_synthase_CS"/>
</dbReference>
<dbReference type="InterPro" id="IPR035587">
    <property type="entry name" value="DUS-like_FMN-bd"/>
</dbReference>
<dbReference type="OrthoDB" id="10262250at2759"/>
<dbReference type="Pfam" id="PF01207">
    <property type="entry name" value="Dus"/>
    <property type="match status" value="1"/>
</dbReference>
<comment type="caution">
    <text evidence="7">The sequence shown here is derived from an EMBL/GenBank/DDBJ whole genome shotgun (WGS) entry which is preliminary data.</text>
</comment>
<dbReference type="AlphaFoldDB" id="A0A8J2LTS5"/>
<dbReference type="InterPro" id="IPR052582">
    <property type="entry name" value="tRNA-DUS-like"/>
</dbReference>
<dbReference type="PANTHER" id="PTHR45936">
    <property type="entry name" value="TRNA-DIHYDROURIDINE(20) SYNTHASE [NAD(P)+]-LIKE"/>
    <property type="match status" value="1"/>
</dbReference>
<evidence type="ECO:0000256" key="1">
    <source>
        <dbReference type="ARBA" id="ARBA00001917"/>
    </source>
</evidence>
<organism evidence="7 8">
    <name type="scientific">Allacma fusca</name>
    <dbReference type="NCBI Taxonomy" id="39272"/>
    <lineage>
        <taxon>Eukaryota</taxon>
        <taxon>Metazoa</taxon>
        <taxon>Ecdysozoa</taxon>
        <taxon>Arthropoda</taxon>
        <taxon>Hexapoda</taxon>
        <taxon>Collembola</taxon>
        <taxon>Symphypleona</taxon>
        <taxon>Sminthuridae</taxon>
        <taxon>Allacma</taxon>
    </lineage>
</organism>
<dbReference type="EMBL" id="CAJVCH010571026">
    <property type="protein sequence ID" value="CAG7836437.1"/>
    <property type="molecule type" value="Genomic_DNA"/>
</dbReference>
<reference evidence="7" key="1">
    <citation type="submission" date="2021-06" db="EMBL/GenBank/DDBJ databases">
        <authorList>
            <person name="Hodson N. C."/>
            <person name="Mongue J. A."/>
            <person name="Jaron S. K."/>
        </authorList>
    </citation>
    <scope>NUCLEOTIDE SEQUENCE</scope>
</reference>
<dbReference type="PANTHER" id="PTHR45936:SF1">
    <property type="entry name" value="TRNA-DIHYDROURIDINE(20) SYNTHASE [NAD(P)+]-LIKE"/>
    <property type="match status" value="1"/>
</dbReference>
<accession>A0A8J2LTS5</accession>
<dbReference type="GO" id="GO:0000049">
    <property type="term" value="F:tRNA binding"/>
    <property type="evidence" value="ECO:0007669"/>
    <property type="project" value="InterPro"/>
</dbReference>
<name>A0A8J2LTS5_9HEXA</name>
<evidence type="ECO:0000259" key="5">
    <source>
        <dbReference type="Pfam" id="PF00035"/>
    </source>
</evidence>
<keyword evidence="2" id="KW-0285">Flavoprotein</keyword>
<dbReference type="CDD" id="cd19871">
    <property type="entry name" value="DSRM_DUS2L"/>
    <property type="match status" value="1"/>
</dbReference>
<evidence type="ECO:0000256" key="4">
    <source>
        <dbReference type="ARBA" id="ARBA00023002"/>
    </source>
</evidence>
<comment type="cofactor">
    <cofactor evidence="1">
        <name>FMN</name>
        <dbReference type="ChEBI" id="CHEBI:58210"/>
    </cofactor>
</comment>
<evidence type="ECO:0000256" key="2">
    <source>
        <dbReference type="ARBA" id="ARBA00022630"/>
    </source>
</evidence>
<evidence type="ECO:0000313" key="7">
    <source>
        <dbReference type="EMBL" id="CAG7836437.1"/>
    </source>
</evidence>
<proteinExistence type="predicted"/>
<keyword evidence="4" id="KW-0560">Oxidoreductase</keyword>
<evidence type="ECO:0000259" key="6">
    <source>
        <dbReference type="Pfam" id="PF01207"/>
    </source>
</evidence>
<evidence type="ECO:0000313" key="8">
    <source>
        <dbReference type="Proteomes" id="UP000708208"/>
    </source>
</evidence>
<dbReference type="Proteomes" id="UP000708208">
    <property type="component" value="Unassembled WGS sequence"/>
</dbReference>
<dbReference type="GO" id="GO:0017150">
    <property type="term" value="F:tRNA dihydrouridine synthase activity"/>
    <property type="evidence" value="ECO:0007669"/>
    <property type="project" value="InterPro"/>
</dbReference>
<keyword evidence="3" id="KW-0288">FMN</keyword>
<evidence type="ECO:0008006" key="9">
    <source>
        <dbReference type="Google" id="ProtNLM"/>
    </source>
</evidence>
<feature type="domain" description="DRBM" evidence="5">
    <location>
        <begin position="351"/>
        <end position="413"/>
    </location>
</feature>
<gene>
    <name evidence="7" type="ORF">AFUS01_LOCUS45679</name>
</gene>
<sequence>MESNFNPDQYKNKFMMAPMVKIGTLPARILAIRYGADLVYTEEIIDWKLLKSKRIVNDALKTVDFVDEAEGIVAFRTCAEERSKVIIQIGTADPDRALKVALLVQDDVAGIDINMGCPKDFSLKGGMGAALLKQPEKIKGCGVSAIAIHGRTKDERPQHSNRNNFLKAVAEKLTIPVIANGGSKEIERFKDIQKFRELTGCSSVMLARASEWNPSIFSSTGKEDLETVIQNYLKLAVEYDNPFPVTKYNIQNMLRDLQETPKGKIFLASNLMEDLCELWELDDFYKNFQKRVSVLQEKQWEDNHRSATSAMRGEVPEAKRSKLDSSGSEKEIVIPGCAFVRGHYPEVDKLPKSIVLVWYKTNGLGKNPIYTTESCDKKFRSIVCIGEQVFRTDVWEKNKRYAEQGAALAFLKYMKLS</sequence>
<evidence type="ECO:0000256" key="3">
    <source>
        <dbReference type="ARBA" id="ARBA00022643"/>
    </source>
</evidence>
<feature type="domain" description="DUS-like FMN-binding" evidence="6">
    <location>
        <begin position="15"/>
        <end position="140"/>
    </location>
</feature>
<dbReference type="InterPro" id="IPR044463">
    <property type="entry name" value="DUS2_DSRM"/>
</dbReference>
<keyword evidence="8" id="KW-1185">Reference proteome</keyword>
<dbReference type="Pfam" id="PF00035">
    <property type="entry name" value="dsrm"/>
    <property type="match status" value="1"/>
</dbReference>
<dbReference type="PROSITE" id="PS01136">
    <property type="entry name" value="UPF0034"/>
    <property type="match status" value="1"/>
</dbReference>
<dbReference type="GO" id="GO:0005737">
    <property type="term" value="C:cytoplasm"/>
    <property type="evidence" value="ECO:0007669"/>
    <property type="project" value="TreeGrafter"/>
</dbReference>